<organism evidence="9 10">
    <name type="scientific">Stigmatella erecta</name>
    <dbReference type="NCBI Taxonomy" id="83460"/>
    <lineage>
        <taxon>Bacteria</taxon>
        <taxon>Pseudomonadati</taxon>
        <taxon>Myxococcota</taxon>
        <taxon>Myxococcia</taxon>
        <taxon>Myxococcales</taxon>
        <taxon>Cystobacterineae</taxon>
        <taxon>Archangiaceae</taxon>
        <taxon>Stigmatella</taxon>
    </lineage>
</organism>
<feature type="transmembrane region" description="Helical" evidence="7">
    <location>
        <begin position="346"/>
        <end position="379"/>
    </location>
</feature>
<dbReference type="GO" id="GO:0044874">
    <property type="term" value="P:lipoprotein localization to outer membrane"/>
    <property type="evidence" value="ECO:0007669"/>
    <property type="project" value="TreeGrafter"/>
</dbReference>
<keyword evidence="6 7" id="KW-0472">Membrane</keyword>
<feature type="transmembrane region" description="Helical" evidence="7">
    <location>
        <begin position="402"/>
        <end position="428"/>
    </location>
</feature>
<feature type="transmembrane region" description="Helical" evidence="7">
    <location>
        <begin position="27"/>
        <end position="46"/>
    </location>
</feature>
<evidence type="ECO:0000313" key="9">
    <source>
        <dbReference type="EMBL" id="SES91229.1"/>
    </source>
</evidence>
<dbReference type="PANTHER" id="PTHR30489:SF0">
    <property type="entry name" value="LIPOPROTEIN-RELEASING SYSTEM TRANSMEMBRANE PROTEIN LOLE"/>
    <property type="match status" value="1"/>
</dbReference>
<comment type="subcellular location">
    <subcellularLocation>
        <location evidence="1">Cell membrane</location>
        <topology evidence="1">Multi-pass membrane protein</topology>
    </subcellularLocation>
</comment>
<dbReference type="Pfam" id="PF02687">
    <property type="entry name" value="FtsX"/>
    <property type="match status" value="1"/>
</dbReference>
<keyword evidence="3" id="KW-1003">Cell membrane</keyword>
<evidence type="ECO:0000256" key="2">
    <source>
        <dbReference type="ARBA" id="ARBA00005236"/>
    </source>
</evidence>
<sequence length="440" mass="47557">MHTGAPQVLQFILLAVRNLAAHRRRTLMLGGAMAGVTALLLFLLGLSNGVQSTVLQSATTLMSGHVNVAGFYKVTRGQASAVVTHAPKLLELIQREVPERVSVSQRGRGLARVISDTHGMQIALNGLDIAAEPVFRQVLRLAEGNLEDLAHPGSILLFESQAKKLAVKTGDMLTLSGLTVRGSTNTQDVRVVAIARDIGLLSSINVFVPNATLRALYQLHGDATGALLIYLPDLDDAPAVQQRLRQALASAHYELLEEEQQPYWQKLELVSQEDWTGQRLDVTTWKTEVAFVNWTSSLLHLLSFVLMFVLIVTIAVGLMNTLWISIRERTQEVGTLRAIGMQRSQVVWMFALEALVLSVLSAGAGAVLGSILCAILNALQLPVPQAVQLFLMGDRLYLRVDAGAALLAITLISACTTAIALIPSFLAARLKPVTAMHHAG</sequence>
<dbReference type="InterPro" id="IPR051447">
    <property type="entry name" value="Lipoprotein-release_system"/>
</dbReference>
<gene>
    <name evidence="9" type="ORF">SAMN05443639_101613</name>
</gene>
<feature type="domain" description="ABC3 transporter permease C-terminal" evidence="8">
    <location>
        <begin position="305"/>
        <end position="432"/>
    </location>
</feature>
<dbReference type="Proteomes" id="UP000199181">
    <property type="component" value="Unassembled WGS sequence"/>
</dbReference>
<accession>A0A1I0AD80</accession>
<evidence type="ECO:0000313" key="10">
    <source>
        <dbReference type="Proteomes" id="UP000199181"/>
    </source>
</evidence>
<dbReference type="InterPro" id="IPR003838">
    <property type="entry name" value="ABC3_permease_C"/>
</dbReference>
<comment type="similarity">
    <text evidence="2">Belongs to the ABC-4 integral membrane protein family. LolC/E subfamily.</text>
</comment>
<dbReference type="PANTHER" id="PTHR30489">
    <property type="entry name" value="LIPOPROTEIN-RELEASING SYSTEM TRANSMEMBRANE PROTEIN LOLE"/>
    <property type="match status" value="1"/>
</dbReference>
<name>A0A1I0AD80_9BACT</name>
<evidence type="ECO:0000256" key="6">
    <source>
        <dbReference type="ARBA" id="ARBA00023136"/>
    </source>
</evidence>
<keyword evidence="5 7" id="KW-1133">Transmembrane helix</keyword>
<proteinExistence type="inferred from homology"/>
<evidence type="ECO:0000256" key="3">
    <source>
        <dbReference type="ARBA" id="ARBA00022475"/>
    </source>
</evidence>
<dbReference type="AlphaFoldDB" id="A0A1I0AD80"/>
<dbReference type="EMBL" id="FOIJ01000001">
    <property type="protein sequence ID" value="SES91229.1"/>
    <property type="molecule type" value="Genomic_DNA"/>
</dbReference>
<keyword evidence="10" id="KW-1185">Reference proteome</keyword>
<protein>
    <submittedName>
        <fullName evidence="9">ABC-type transport system, involved in lipoprotein release, permease component</fullName>
    </submittedName>
</protein>
<keyword evidence="4 7" id="KW-0812">Transmembrane</keyword>
<evidence type="ECO:0000256" key="5">
    <source>
        <dbReference type="ARBA" id="ARBA00022989"/>
    </source>
</evidence>
<feature type="transmembrane region" description="Helical" evidence="7">
    <location>
        <begin position="301"/>
        <end position="326"/>
    </location>
</feature>
<evidence type="ECO:0000256" key="4">
    <source>
        <dbReference type="ARBA" id="ARBA00022692"/>
    </source>
</evidence>
<evidence type="ECO:0000256" key="7">
    <source>
        <dbReference type="SAM" id="Phobius"/>
    </source>
</evidence>
<reference evidence="10" key="1">
    <citation type="submission" date="2016-10" db="EMBL/GenBank/DDBJ databases">
        <authorList>
            <person name="Varghese N."/>
            <person name="Submissions S."/>
        </authorList>
    </citation>
    <scope>NUCLEOTIDE SEQUENCE [LARGE SCALE GENOMIC DNA]</scope>
    <source>
        <strain evidence="10">DSM 16858</strain>
    </source>
</reference>
<dbReference type="GO" id="GO:0098797">
    <property type="term" value="C:plasma membrane protein complex"/>
    <property type="evidence" value="ECO:0007669"/>
    <property type="project" value="TreeGrafter"/>
</dbReference>
<evidence type="ECO:0000256" key="1">
    <source>
        <dbReference type="ARBA" id="ARBA00004651"/>
    </source>
</evidence>
<keyword evidence="9" id="KW-0449">Lipoprotein</keyword>
<evidence type="ECO:0000259" key="8">
    <source>
        <dbReference type="Pfam" id="PF02687"/>
    </source>
</evidence>